<dbReference type="InterPro" id="IPR018114">
    <property type="entry name" value="TRYPSIN_HIS"/>
</dbReference>
<protein>
    <submittedName>
        <fullName evidence="7">S1 family peptidase</fullName>
    </submittedName>
</protein>
<dbReference type="PRINTS" id="PR00722">
    <property type="entry name" value="CHYMOTRYPSIN"/>
</dbReference>
<evidence type="ECO:0000256" key="5">
    <source>
        <dbReference type="SAM" id="SignalP"/>
    </source>
</evidence>
<keyword evidence="3" id="KW-0645">Protease</keyword>
<keyword evidence="8" id="KW-1185">Reference proteome</keyword>
<dbReference type="InterPro" id="IPR020008">
    <property type="entry name" value="GlyGly_CTERM"/>
</dbReference>
<keyword evidence="2" id="KW-1015">Disulfide bond</keyword>
<comment type="similarity">
    <text evidence="1">Belongs to the peptidase S1 family.</text>
</comment>
<keyword evidence="3" id="KW-0378">Hydrolase</keyword>
<keyword evidence="3" id="KW-0720">Serine protease</keyword>
<dbReference type="InterPro" id="IPR033116">
    <property type="entry name" value="TRYPSIN_SER"/>
</dbReference>
<dbReference type="PROSITE" id="PS50240">
    <property type="entry name" value="TRYPSIN_DOM"/>
    <property type="match status" value="1"/>
</dbReference>
<dbReference type="EMBL" id="JBHSPP010000006">
    <property type="protein sequence ID" value="MFC5705689.1"/>
    <property type="molecule type" value="Genomic_DNA"/>
</dbReference>
<dbReference type="InterPro" id="IPR043504">
    <property type="entry name" value="Peptidase_S1_PA_chymotrypsin"/>
</dbReference>
<dbReference type="Gene3D" id="2.40.10.10">
    <property type="entry name" value="Trypsin-like serine proteases"/>
    <property type="match status" value="1"/>
</dbReference>
<gene>
    <name evidence="7" type="ORF">ACFPVW_06315</name>
</gene>
<feature type="region of interest" description="Disordered" evidence="4">
    <location>
        <begin position="362"/>
        <end position="396"/>
    </location>
</feature>
<dbReference type="InterPro" id="IPR001254">
    <property type="entry name" value="Trypsin_dom"/>
</dbReference>
<comment type="caution">
    <text evidence="7">The sequence shown here is derived from an EMBL/GenBank/DDBJ whole genome shotgun (WGS) entry which is preliminary data.</text>
</comment>
<dbReference type="InterPro" id="IPR001314">
    <property type="entry name" value="Peptidase_S1A"/>
</dbReference>
<dbReference type="RefSeq" id="WP_042644152.1">
    <property type="nucleotide sequence ID" value="NZ_CDDF01000017.1"/>
</dbReference>
<dbReference type="PROSITE" id="PS00134">
    <property type="entry name" value="TRYPSIN_HIS"/>
    <property type="match status" value="1"/>
</dbReference>
<dbReference type="InterPro" id="IPR050430">
    <property type="entry name" value="Peptidase_S1"/>
</dbReference>
<dbReference type="SMART" id="SM00020">
    <property type="entry name" value="Tryp_SPc"/>
    <property type="match status" value="1"/>
</dbReference>
<dbReference type="PROSITE" id="PS00135">
    <property type="entry name" value="TRYPSIN_SER"/>
    <property type="match status" value="1"/>
</dbReference>
<keyword evidence="5" id="KW-0732">Signal</keyword>
<dbReference type="Proteomes" id="UP001596132">
    <property type="component" value="Unassembled WGS sequence"/>
</dbReference>
<organism evidence="7 8">
    <name type="scientific">Aeromonas eucrenophila</name>
    <dbReference type="NCBI Taxonomy" id="649"/>
    <lineage>
        <taxon>Bacteria</taxon>
        <taxon>Pseudomonadati</taxon>
        <taxon>Pseudomonadota</taxon>
        <taxon>Gammaproteobacteria</taxon>
        <taxon>Aeromonadales</taxon>
        <taxon>Aeromonadaceae</taxon>
        <taxon>Aeromonas</taxon>
    </lineage>
</organism>
<evidence type="ECO:0000256" key="3">
    <source>
        <dbReference type="RuleBase" id="RU363034"/>
    </source>
</evidence>
<dbReference type="Pfam" id="PF00089">
    <property type="entry name" value="Trypsin"/>
    <property type="match status" value="1"/>
</dbReference>
<dbReference type="NCBIfam" id="TIGR03501">
    <property type="entry name" value="GlyGly_CTERM"/>
    <property type="match status" value="1"/>
</dbReference>
<dbReference type="CDD" id="cd00190">
    <property type="entry name" value="Tryp_SPc"/>
    <property type="match status" value="1"/>
</dbReference>
<evidence type="ECO:0000256" key="1">
    <source>
        <dbReference type="ARBA" id="ARBA00007664"/>
    </source>
</evidence>
<reference evidence="8" key="1">
    <citation type="journal article" date="2019" name="Int. J. Syst. Evol. Microbiol.">
        <title>The Global Catalogue of Microorganisms (GCM) 10K type strain sequencing project: providing services to taxonomists for standard genome sequencing and annotation.</title>
        <authorList>
            <consortium name="The Broad Institute Genomics Platform"/>
            <consortium name="The Broad Institute Genome Sequencing Center for Infectious Disease"/>
            <person name="Wu L."/>
            <person name="Ma J."/>
        </authorList>
    </citation>
    <scope>NUCLEOTIDE SEQUENCE [LARGE SCALE GENOMIC DNA]</scope>
    <source>
        <strain evidence="8">KCTC 15012</strain>
    </source>
</reference>
<proteinExistence type="inferred from homology"/>
<sequence length="418" mass="43804">MLYFKRSGVALACLLSFSAQADTGTPRIIGGSATTAPSWMAAVGEVIDGTWVNFCGGTLIDSQWVLTAAHCVADAQSGPMEVAIGVTDLSRPHTRSRVDQVLMHPEYYQNLLNNLGSPDKTPSSSDVALLHLANPVSLAPITIADQTTKDTWQVGTTLLNALGYGGTNPAATKASLQLLAVDLAYQGERDRWYGDQTTTHIFAGNLLGQDTCKGDSGGPLTYGGELVGVTSYGAYPCATGSAGGYVYAPDFKGWISSQQQGVTLTTIRGLILPQGTSGWADYQLANRTTQALTLSNFYSDAPAMLNGCPSRLEAGQHCSLRLRADANDTVGTLRLQGVALTAIDERGGSQRLEGVLMSMTDKPLRTNDTTTTGATAEGGNTTTTTTTTNSTSNSGGGGGAIGLASLLLLPLAWLRRRR</sequence>
<feature type="compositionally biased region" description="Low complexity" evidence="4">
    <location>
        <begin position="366"/>
        <end position="393"/>
    </location>
</feature>
<evidence type="ECO:0000313" key="7">
    <source>
        <dbReference type="EMBL" id="MFC5705689.1"/>
    </source>
</evidence>
<accession>A0ABW0YDN3</accession>
<evidence type="ECO:0000313" key="8">
    <source>
        <dbReference type="Proteomes" id="UP001596132"/>
    </source>
</evidence>
<feature type="chain" id="PRO_5045496533" evidence="5">
    <location>
        <begin position="22"/>
        <end position="418"/>
    </location>
</feature>
<dbReference type="InterPro" id="IPR009003">
    <property type="entry name" value="Peptidase_S1_PA"/>
</dbReference>
<evidence type="ECO:0000256" key="2">
    <source>
        <dbReference type="ARBA" id="ARBA00023157"/>
    </source>
</evidence>
<name>A0ABW0YDN3_9GAMM</name>
<feature type="domain" description="Peptidase S1" evidence="6">
    <location>
        <begin position="28"/>
        <end position="260"/>
    </location>
</feature>
<dbReference type="SUPFAM" id="SSF50494">
    <property type="entry name" value="Trypsin-like serine proteases"/>
    <property type="match status" value="1"/>
</dbReference>
<dbReference type="PANTHER" id="PTHR24276:SF91">
    <property type="entry name" value="AT26814P-RELATED"/>
    <property type="match status" value="1"/>
</dbReference>
<evidence type="ECO:0000256" key="4">
    <source>
        <dbReference type="SAM" id="MobiDB-lite"/>
    </source>
</evidence>
<evidence type="ECO:0000259" key="6">
    <source>
        <dbReference type="PROSITE" id="PS50240"/>
    </source>
</evidence>
<feature type="signal peptide" evidence="5">
    <location>
        <begin position="1"/>
        <end position="21"/>
    </location>
</feature>
<dbReference type="PANTHER" id="PTHR24276">
    <property type="entry name" value="POLYSERASE-RELATED"/>
    <property type="match status" value="1"/>
</dbReference>